<dbReference type="AlphaFoldDB" id="A0A0K8P9V9"/>
<organism evidence="2 3">
    <name type="scientific">Piscinibacter sakaiensis</name>
    <name type="common">Ideonella sakaiensis</name>
    <dbReference type="NCBI Taxonomy" id="1547922"/>
    <lineage>
        <taxon>Bacteria</taxon>
        <taxon>Pseudomonadati</taxon>
        <taxon>Pseudomonadota</taxon>
        <taxon>Betaproteobacteria</taxon>
        <taxon>Burkholderiales</taxon>
        <taxon>Sphaerotilaceae</taxon>
        <taxon>Piscinibacter</taxon>
    </lineage>
</organism>
<feature type="domain" description="Methyltransferase type 11" evidence="1">
    <location>
        <begin position="64"/>
        <end position="157"/>
    </location>
</feature>
<dbReference type="OrthoDB" id="108476at2"/>
<dbReference type="Proteomes" id="UP000037660">
    <property type="component" value="Unassembled WGS sequence"/>
</dbReference>
<comment type="caution">
    <text evidence="2">The sequence shown here is derived from an EMBL/GenBank/DDBJ whole genome shotgun (WGS) entry which is preliminary data.</text>
</comment>
<accession>A0A0K8P9V9</accession>
<keyword evidence="3" id="KW-1185">Reference proteome</keyword>
<name>A0A0K8P9V9_PISS1</name>
<dbReference type="InterPro" id="IPR013216">
    <property type="entry name" value="Methyltransf_11"/>
</dbReference>
<dbReference type="Gene3D" id="3.40.50.150">
    <property type="entry name" value="Vaccinia Virus protein VP39"/>
    <property type="match status" value="1"/>
</dbReference>
<evidence type="ECO:0000313" key="2">
    <source>
        <dbReference type="EMBL" id="GAP38950.1"/>
    </source>
</evidence>
<dbReference type="RefSeq" id="WP_054022782.1">
    <property type="nucleotide sequence ID" value="NZ_BBYR01000108.1"/>
</dbReference>
<dbReference type="GO" id="GO:0008757">
    <property type="term" value="F:S-adenosylmethionine-dependent methyltransferase activity"/>
    <property type="evidence" value="ECO:0007669"/>
    <property type="project" value="InterPro"/>
</dbReference>
<reference evidence="2 3" key="2">
    <citation type="journal article" date="2016" name="Science">
        <title>A bacterium that degrades and assimilates poly(ethylene terephthalate).</title>
        <authorList>
            <person name="Yoshida S."/>
            <person name="Hiraga K."/>
            <person name="Takehana T."/>
            <person name="Taniguchi I."/>
            <person name="Yamaji H."/>
            <person name="Maeda Y."/>
            <person name="Toyohara K."/>
            <person name="Miyamoto K."/>
            <person name="Kimura Y."/>
            <person name="Oda K."/>
        </authorList>
    </citation>
    <scope>NUCLEOTIDE SEQUENCE [LARGE SCALE GENOMIC DNA]</scope>
    <source>
        <strain evidence="3">NBRC 110686 / TISTR 2288 / 201-F6</strain>
    </source>
</reference>
<dbReference type="SUPFAM" id="SSF53335">
    <property type="entry name" value="S-adenosyl-L-methionine-dependent methyltransferases"/>
    <property type="match status" value="1"/>
</dbReference>
<evidence type="ECO:0000313" key="3">
    <source>
        <dbReference type="Proteomes" id="UP000037660"/>
    </source>
</evidence>
<dbReference type="STRING" id="1547922.ISF6_0263"/>
<dbReference type="InterPro" id="IPR029063">
    <property type="entry name" value="SAM-dependent_MTases_sf"/>
</dbReference>
<reference evidence="3" key="1">
    <citation type="submission" date="2015-07" db="EMBL/GenBank/DDBJ databases">
        <title>Discovery of a poly(ethylene terephthalate assimilation.</title>
        <authorList>
            <person name="Yoshida S."/>
            <person name="Hiraga K."/>
            <person name="Takehana T."/>
            <person name="Taniguchi I."/>
            <person name="Yamaji H."/>
            <person name="Maeda Y."/>
            <person name="Toyohara K."/>
            <person name="Miyamoto K."/>
            <person name="Kimura Y."/>
            <person name="Oda K."/>
        </authorList>
    </citation>
    <scope>NUCLEOTIDE SEQUENCE [LARGE SCALE GENOMIC DNA]</scope>
    <source>
        <strain evidence="3">NBRC 110686 / TISTR 2288 / 201-F6</strain>
    </source>
</reference>
<proteinExistence type="predicted"/>
<dbReference type="EMBL" id="BBYR01000108">
    <property type="protein sequence ID" value="GAP38950.1"/>
    <property type="molecule type" value="Genomic_DNA"/>
</dbReference>
<evidence type="ECO:0000259" key="1">
    <source>
        <dbReference type="Pfam" id="PF08241"/>
    </source>
</evidence>
<dbReference type="Pfam" id="PF08241">
    <property type="entry name" value="Methyltransf_11"/>
    <property type="match status" value="1"/>
</dbReference>
<sequence>MTDVLANYYEKAFEDAGVGGTIYHAKPSVLELAGHHRKMKLLDDIDLPGIENAVVVDYGVGSWGFGCIFPKLKRGKTLIGFDISQAAINFSRQVSDKDAALAGKSVQYLTSSGYDIRLEDQAADIVFAGEVIEHIEDSEAFVSELCRITKPGGLIILTTPNEQPWLYKRENIRWTMGFEHVALMDEVKLQQVLQTYLDVVEVKGFTSSLLPSIDPLIDDEGYAAEIARIGEHVPAYATGLIVVCRRPMTDKRPMPKREHAIVESGDILAEPAGQDLSLFESVMGRMAIGENPVLVVPIPAGAQKCQLVMWSHPWSGYARIETAARVVEVDLYNHVGGARRISLDEADLMGRDNLRVIATGKKRDESESSQVIYFRSVFTLA</sequence>
<protein>
    <recommendedName>
        <fullName evidence="1">Methyltransferase type 11 domain-containing protein</fullName>
    </recommendedName>
</protein>
<dbReference type="CDD" id="cd02440">
    <property type="entry name" value="AdoMet_MTases"/>
    <property type="match status" value="1"/>
</dbReference>
<gene>
    <name evidence="2" type="ORF">ISF6_0263</name>
</gene>